<dbReference type="RefSeq" id="WP_200244744.1">
    <property type="nucleotide sequence ID" value="NZ_JAENHK010000007.1"/>
</dbReference>
<protein>
    <recommendedName>
        <fullName evidence="3">YD repeat-containing protein</fullName>
    </recommendedName>
</protein>
<proteinExistence type="predicted"/>
<reference evidence="2" key="1">
    <citation type="submission" date="2021-01" db="EMBL/GenBank/DDBJ databases">
        <title>Genome public.</title>
        <authorList>
            <person name="Liu C."/>
            <person name="Sun Q."/>
        </authorList>
    </citation>
    <scope>NUCLEOTIDE SEQUENCE [LARGE SCALE GENOMIC DNA]</scope>
    <source>
        <strain evidence="2">YIM B02567</strain>
    </source>
</reference>
<gene>
    <name evidence="1" type="ORF">JHL15_07695</name>
</gene>
<organism evidence="1 2">
    <name type="scientific">Chryseobacterium paridis</name>
    <dbReference type="NCBI Taxonomy" id="2800328"/>
    <lineage>
        <taxon>Bacteria</taxon>
        <taxon>Pseudomonadati</taxon>
        <taxon>Bacteroidota</taxon>
        <taxon>Flavobacteriia</taxon>
        <taxon>Flavobacteriales</taxon>
        <taxon>Weeksellaceae</taxon>
        <taxon>Chryseobacterium group</taxon>
        <taxon>Chryseobacterium</taxon>
    </lineage>
</organism>
<keyword evidence="2" id="KW-1185">Reference proteome</keyword>
<accession>A0ABS1FT85</accession>
<name>A0ABS1FT85_9FLAO</name>
<evidence type="ECO:0000313" key="2">
    <source>
        <dbReference type="Proteomes" id="UP000628669"/>
    </source>
</evidence>
<comment type="caution">
    <text evidence="1">The sequence shown here is derived from an EMBL/GenBank/DDBJ whole genome shotgun (WGS) entry which is preliminary data.</text>
</comment>
<evidence type="ECO:0000313" key="1">
    <source>
        <dbReference type="EMBL" id="MBK1895625.1"/>
    </source>
</evidence>
<dbReference type="EMBL" id="JAENHK010000007">
    <property type="protein sequence ID" value="MBK1895625.1"/>
    <property type="molecule type" value="Genomic_DNA"/>
</dbReference>
<evidence type="ECO:0008006" key="3">
    <source>
        <dbReference type="Google" id="ProtNLM"/>
    </source>
</evidence>
<sequence length="949" mass="106604">MRKNNFIKNLFFFCFFVYSIIAYGQSGNTFELQKSNYESMGTVDIARGNPSIGIPLFNIPTQSSKLKINVGISYSASGISSKQMITDIGMGWNLTAGSYVSRSSHNYVKEYEAGKINDKKVYNSNMFQYSCPGGSGRFAIAYDKATNGAKIIQTETSKTRIIFEKTTDTTKYLIKSFTVIDENGLKYIFDKNDISFYGILNKKELFQSAYNLTQIKDEGNNTIVTYDYVPYTQSISGVGGTQYIVKNKLLKINITNIGSIDFQYYQGSAPLPVTNWTPTSGDRDAYLLQKLILKDAGSRVIHQYQVNTNGKELLSLSKLDKNNNVIEKYSFDYLSNNGVSIDKKDEFGFGTVSSYQIFEQDRLYNTGEVNPHFANNGVLQAIHLPSGGKIEYEFESNTLPVPSRQYSVSYSGGSILNHPFKDFKLVKIAEINFDMAITRDYSFTVDSSVYTDVCYIIGGVNDVELKNAGPVPFSYRINKANGTEVPRSTFKNDTETSSYEYFITNGINKIRLIGSELEKGSFIIYGVKKLSEPFNYTRGLRVKSIKKYDDPNATPIEILEYNYDDFSKPGVPNSVLYGWDNSSILLDGGFYQPYEEMLYKNIKVTNTTKNYSTKYSFIMPNDNSGQLNLPFQNSFNYADLNYNILNMLLPEKIEQYKGNGQLAQKNEYQYTINYTPIDANIPVPPKIPWIETQTINGFSYPDTNTVLSSSSTITVEGKYGNIIKEIATDETGDYSEKNYKYADDLNNQKLKNANLIAVPIQSEIKITQDGISKNISKSEVKFDRTTDAYPSSTVSYDVVSGTPSTEGTFDKYDAYGNVLQLTGKSGVPVALVYGYNNTLLIAKVEGITYDQLAALNIIQPIVNASLNDISNPATESTFITALDTFRKNQNLKQYNITTYTYDPLIGVTSETSPTGLRKNYQYDNANQLIKITDRMGITLQEFKSNLKNQ</sequence>
<dbReference type="Proteomes" id="UP000628669">
    <property type="component" value="Unassembled WGS sequence"/>
</dbReference>